<evidence type="ECO:0000313" key="9">
    <source>
        <dbReference type="Proteomes" id="UP000799441"/>
    </source>
</evidence>
<feature type="domain" description="Transcription factor IIIC subunit 5 HTH" evidence="6">
    <location>
        <begin position="222"/>
        <end position="370"/>
    </location>
</feature>
<accession>A0A9P4UR39</accession>
<dbReference type="GO" id="GO:0001003">
    <property type="term" value="F:RNA polymerase III type 2 promoter sequence-specific DNA binding"/>
    <property type="evidence" value="ECO:0007669"/>
    <property type="project" value="TreeGrafter"/>
</dbReference>
<dbReference type="Pfam" id="PF17682">
    <property type="entry name" value="Tau95_N"/>
    <property type="match status" value="1"/>
</dbReference>
<evidence type="ECO:0000256" key="4">
    <source>
        <dbReference type="ARBA" id="ARBA00023242"/>
    </source>
</evidence>
<proteinExistence type="predicted"/>
<feature type="compositionally biased region" description="Acidic residues" evidence="5">
    <location>
        <begin position="558"/>
        <end position="609"/>
    </location>
</feature>
<dbReference type="Pfam" id="PF09734">
    <property type="entry name" value="Tau95"/>
    <property type="match status" value="1"/>
</dbReference>
<name>A0A9P4UR39_9PEZI</name>
<feature type="domain" description="Transcription factor IIIC subunit Tfc1/Sfc1 triple barrel" evidence="7">
    <location>
        <begin position="30"/>
        <end position="181"/>
    </location>
</feature>
<dbReference type="AlphaFoldDB" id="A0A9P4UR39"/>
<dbReference type="PANTHER" id="PTHR13230">
    <property type="entry name" value="GENERAL TRANSCRIPTION FACTOR IIIC, POLYPEPTIDE 5"/>
    <property type="match status" value="1"/>
</dbReference>
<feature type="region of interest" description="Disordered" evidence="5">
    <location>
        <begin position="254"/>
        <end position="286"/>
    </location>
</feature>
<reference evidence="8" key="1">
    <citation type="journal article" date="2020" name="Stud. Mycol.">
        <title>101 Dothideomycetes genomes: a test case for predicting lifestyles and emergence of pathogens.</title>
        <authorList>
            <person name="Haridas S."/>
            <person name="Albert R."/>
            <person name="Binder M."/>
            <person name="Bloem J."/>
            <person name="Labutti K."/>
            <person name="Salamov A."/>
            <person name="Andreopoulos B."/>
            <person name="Baker S."/>
            <person name="Barry K."/>
            <person name="Bills G."/>
            <person name="Bluhm B."/>
            <person name="Cannon C."/>
            <person name="Castanera R."/>
            <person name="Culley D."/>
            <person name="Daum C."/>
            <person name="Ezra D."/>
            <person name="Gonzalez J."/>
            <person name="Henrissat B."/>
            <person name="Kuo A."/>
            <person name="Liang C."/>
            <person name="Lipzen A."/>
            <person name="Lutzoni F."/>
            <person name="Magnuson J."/>
            <person name="Mondo S."/>
            <person name="Nolan M."/>
            <person name="Ohm R."/>
            <person name="Pangilinan J."/>
            <person name="Park H.-J."/>
            <person name="Ramirez L."/>
            <person name="Alfaro M."/>
            <person name="Sun H."/>
            <person name="Tritt A."/>
            <person name="Yoshinaga Y."/>
            <person name="Zwiers L.-H."/>
            <person name="Turgeon B."/>
            <person name="Goodwin S."/>
            <person name="Spatafora J."/>
            <person name="Crous P."/>
            <person name="Grigoriev I."/>
        </authorList>
    </citation>
    <scope>NUCLEOTIDE SEQUENCE</scope>
    <source>
        <strain evidence="8">CBS 116435</strain>
    </source>
</reference>
<evidence type="ECO:0000256" key="2">
    <source>
        <dbReference type="ARBA" id="ARBA00023125"/>
    </source>
</evidence>
<evidence type="ECO:0000256" key="3">
    <source>
        <dbReference type="ARBA" id="ARBA00023163"/>
    </source>
</evidence>
<comment type="subcellular location">
    <subcellularLocation>
        <location evidence="1">Nucleus</location>
    </subcellularLocation>
</comment>
<evidence type="ECO:0000256" key="1">
    <source>
        <dbReference type="ARBA" id="ARBA00004123"/>
    </source>
</evidence>
<dbReference type="OrthoDB" id="5598268at2759"/>
<evidence type="ECO:0000256" key="5">
    <source>
        <dbReference type="SAM" id="MobiDB-lite"/>
    </source>
</evidence>
<dbReference type="PANTHER" id="PTHR13230:SF5">
    <property type="entry name" value="GENERAL TRANSCRIPTION FACTOR 3C POLYPEPTIDE 5"/>
    <property type="match status" value="1"/>
</dbReference>
<dbReference type="InterPro" id="IPR019136">
    <property type="entry name" value="TF_IIIC_su-5_HTH"/>
</dbReference>
<dbReference type="InterPro" id="IPR042536">
    <property type="entry name" value="TFIIIC_tauA_Sfc1"/>
</dbReference>
<evidence type="ECO:0008006" key="10">
    <source>
        <dbReference type="Google" id="ProtNLM"/>
    </source>
</evidence>
<keyword evidence="4" id="KW-0539">Nucleus</keyword>
<sequence length="642" mass="71206">MASSASDSRGMNGRPTGDAPTFPIPASRIVSVEHPCVVRNFDNGFLSLGKEAHLKHVLDHTLGETRSQTKQTGDTYSSRAEPVAAVSLRPRDPFANKLTSTGVETQNILIKVTLPKRTGRKRKRGSDEAFAEPPQAPKRNDSITAPELLHRLRENASRLAIAPVGMIKETHRFRSIPDFQLQHGELPVMHEIKRHILPPSYDSLSKFHVDTVPFSTTATTFPAPPRFTTTEQPYYYNYQQSAFVKFDVDETGQPTTSVHLSSKPRMTSAVDNEAPEVPQAPPKDISYGNRGHLLHPVVEKISAILEQQPIITRRHLRNTMPDFGEALVREATEFVAYNFKGGPWRDTAIKYGVDPRTDPKYRFYQTVSFQTEKGRSSASHPGKYRLKHDDLDSHLFDGTKASYENKTFQLCDITDPMLKVFIDTENIRSECDRQLWGWYGNGSMSKLRIIMREKMSCILRGKAPAQDVLEEIAKMPEYIDAATVDQTYPKGKSSRLLMRLTTSLRGAAFHNVNREAEIKARRSRRPTGGKKGEASTSNPNDQIRGIETSVQDIPATDEAVDEDDDDIEDGAGDDASEDAGDDDGEDIDGYDDDDDDENDNAGEEDDADGLDVILDAREPAEGPGGDALPNHSGRASDVAGLT</sequence>
<feature type="region of interest" description="Disordered" evidence="5">
    <location>
        <begin position="115"/>
        <end position="143"/>
    </location>
</feature>
<evidence type="ECO:0000313" key="8">
    <source>
        <dbReference type="EMBL" id="KAF2725202.1"/>
    </source>
</evidence>
<evidence type="ECO:0000259" key="6">
    <source>
        <dbReference type="Pfam" id="PF09734"/>
    </source>
</evidence>
<evidence type="ECO:0000259" key="7">
    <source>
        <dbReference type="Pfam" id="PF17682"/>
    </source>
</evidence>
<feature type="region of interest" description="Disordered" evidence="5">
    <location>
        <begin position="515"/>
        <end position="642"/>
    </location>
</feature>
<dbReference type="GO" id="GO:0005634">
    <property type="term" value="C:nucleus"/>
    <property type="evidence" value="ECO:0007669"/>
    <property type="project" value="UniProtKB-SubCell"/>
</dbReference>
<comment type="caution">
    <text evidence="8">The sequence shown here is derived from an EMBL/GenBank/DDBJ whole genome shotgun (WGS) entry which is preliminary data.</text>
</comment>
<dbReference type="GO" id="GO:0006384">
    <property type="term" value="P:transcription initiation at RNA polymerase III promoter"/>
    <property type="evidence" value="ECO:0007669"/>
    <property type="project" value="InterPro"/>
</dbReference>
<dbReference type="InterPro" id="IPR040454">
    <property type="entry name" value="TF_IIIC_Tfc1/Sfc1"/>
</dbReference>
<dbReference type="GO" id="GO:0001002">
    <property type="term" value="F:RNA polymerase III type 1 promoter sequence-specific DNA binding"/>
    <property type="evidence" value="ECO:0007669"/>
    <property type="project" value="TreeGrafter"/>
</dbReference>
<dbReference type="EMBL" id="MU003768">
    <property type="protein sequence ID" value="KAF2725202.1"/>
    <property type="molecule type" value="Genomic_DNA"/>
</dbReference>
<keyword evidence="3" id="KW-0804">Transcription</keyword>
<protein>
    <recommendedName>
        <fullName evidence="10">Transcription factor IIIC subunit 5 HTH domain-containing protein</fullName>
    </recommendedName>
</protein>
<keyword evidence="9" id="KW-1185">Reference proteome</keyword>
<feature type="compositionally biased region" description="Polar residues" evidence="5">
    <location>
        <begin position="64"/>
        <end position="78"/>
    </location>
</feature>
<gene>
    <name evidence="8" type="ORF">K431DRAFT_260783</name>
</gene>
<keyword evidence="2" id="KW-0238">DNA-binding</keyword>
<dbReference type="GO" id="GO:0000127">
    <property type="term" value="C:transcription factor TFIIIC complex"/>
    <property type="evidence" value="ECO:0007669"/>
    <property type="project" value="InterPro"/>
</dbReference>
<dbReference type="Gene3D" id="3.30.200.160">
    <property type="entry name" value="TFIIIC, subcomplex tauA, subunit Sfc1, barrel domain"/>
    <property type="match status" value="1"/>
</dbReference>
<feature type="region of interest" description="Disordered" evidence="5">
    <location>
        <begin position="1"/>
        <end position="22"/>
    </location>
</feature>
<dbReference type="Proteomes" id="UP000799441">
    <property type="component" value="Unassembled WGS sequence"/>
</dbReference>
<organism evidence="8 9">
    <name type="scientific">Polychaeton citri CBS 116435</name>
    <dbReference type="NCBI Taxonomy" id="1314669"/>
    <lineage>
        <taxon>Eukaryota</taxon>
        <taxon>Fungi</taxon>
        <taxon>Dikarya</taxon>
        <taxon>Ascomycota</taxon>
        <taxon>Pezizomycotina</taxon>
        <taxon>Dothideomycetes</taxon>
        <taxon>Dothideomycetidae</taxon>
        <taxon>Capnodiales</taxon>
        <taxon>Capnodiaceae</taxon>
        <taxon>Polychaeton</taxon>
    </lineage>
</organism>
<feature type="region of interest" description="Disordered" evidence="5">
    <location>
        <begin position="63"/>
        <end position="82"/>
    </location>
</feature>
<dbReference type="InterPro" id="IPR041499">
    <property type="entry name" value="Tfc1/Sfc1_N"/>
</dbReference>